<dbReference type="InterPro" id="IPR001387">
    <property type="entry name" value="Cro/C1-type_HTH"/>
</dbReference>
<dbReference type="GO" id="GO:0003677">
    <property type="term" value="F:DNA binding"/>
    <property type="evidence" value="ECO:0007669"/>
    <property type="project" value="InterPro"/>
</dbReference>
<dbReference type="EMBL" id="LT629739">
    <property type="protein sequence ID" value="SDS15107.1"/>
    <property type="molecule type" value="Genomic_DNA"/>
</dbReference>
<dbReference type="Gene3D" id="1.10.260.40">
    <property type="entry name" value="lambda repressor-like DNA-binding domains"/>
    <property type="match status" value="1"/>
</dbReference>
<dbReference type="AlphaFoldDB" id="A0A1H1PVV5"/>
<organism evidence="2 3">
    <name type="scientific">Brevibacterium sandarakinum</name>
    <dbReference type="NCBI Taxonomy" id="629680"/>
    <lineage>
        <taxon>Bacteria</taxon>
        <taxon>Bacillati</taxon>
        <taxon>Actinomycetota</taxon>
        <taxon>Actinomycetes</taxon>
        <taxon>Micrococcales</taxon>
        <taxon>Brevibacteriaceae</taxon>
        <taxon>Brevibacterium</taxon>
    </lineage>
</organism>
<accession>A0A1H1PVV5</accession>
<dbReference type="SMART" id="SM00530">
    <property type="entry name" value="HTH_XRE"/>
    <property type="match status" value="1"/>
</dbReference>
<dbReference type="InterPro" id="IPR010982">
    <property type="entry name" value="Lambda_DNA-bd_dom_sf"/>
</dbReference>
<evidence type="ECO:0000313" key="2">
    <source>
        <dbReference type="EMBL" id="SDS15107.1"/>
    </source>
</evidence>
<dbReference type="Pfam" id="PF13560">
    <property type="entry name" value="HTH_31"/>
    <property type="match status" value="1"/>
</dbReference>
<protein>
    <submittedName>
        <fullName evidence="2">Helix-turn-helix domain-containing protein</fullName>
    </submittedName>
</protein>
<dbReference type="SUPFAM" id="SSF47413">
    <property type="entry name" value="lambda repressor-like DNA-binding domains"/>
    <property type="match status" value="1"/>
</dbReference>
<keyword evidence="3" id="KW-1185">Reference proteome</keyword>
<sequence>MDTNDQLTELLGLEEPAPQDALAIRLAEQDECLLDELVAMRKRKGLTQTAVGEAIGRDQAAISNFERLGGDPHMSTVRRYALAVGASISHVVQDASPKTIAHGTQWIAGLSRSDKPVSGTESALQTHDQEVWKTRASQLEVQYAEE</sequence>
<evidence type="ECO:0000259" key="1">
    <source>
        <dbReference type="PROSITE" id="PS50943"/>
    </source>
</evidence>
<dbReference type="CDD" id="cd00093">
    <property type="entry name" value="HTH_XRE"/>
    <property type="match status" value="1"/>
</dbReference>
<name>A0A1H1PVV5_BRESA</name>
<gene>
    <name evidence="2" type="ORF">SAMN04489751_1345</name>
</gene>
<dbReference type="Proteomes" id="UP000199700">
    <property type="component" value="Chromosome"/>
</dbReference>
<feature type="domain" description="HTH cro/C1-type" evidence="1">
    <location>
        <begin position="37"/>
        <end position="91"/>
    </location>
</feature>
<reference evidence="2" key="1">
    <citation type="submission" date="2016-10" db="EMBL/GenBank/DDBJ databases">
        <authorList>
            <person name="Varghese N."/>
            <person name="Submissions S."/>
        </authorList>
    </citation>
    <scope>NUCLEOTIDE SEQUENCE [LARGE SCALE GENOMIC DNA]</scope>
    <source>
        <strain evidence="2">DSM 22082</strain>
    </source>
</reference>
<dbReference type="RefSeq" id="WP_092104234.1">
    <property type="nucleotide sequence ID" value="NZ_LT629739.1"/>
</dbReference>
<evidence type="ECO:0000313" key="3">
    <source>
        <dbReference type="Proteomes" id="UP000199700"/>
    </source>
</evidence>
<dbReference type="STRING" id="629680.SAMN04489751_1345"/>
<proteinExistence type="predicted"/>
<dbReference type="OrthoDB" id="3256054at2"/>
<dbReference type="PROSITE" id="PS50943">
    <property type="entry name" value="HTH_CROC1"/>
    <property type="match status" value="1"/>
</dbReference>